<reference evidence="1 2" key="1">
    <citation type="journal article" date="2022" name="Hortic Res">
        <title>A haplotype resolved chromosomal level avocado genome allows analysis of novel avocado genes.</title>
        <authorList>
            <person name="Nath O."/>
            <person name="Fletcher S.J."/>
            <person name="Hayward A."/>
            <person name="Shaw L.M."/>
            <person name="Masouleh A.K."/>
            <person name="Furtado A."/>
            <person name="Henry R.J."/>
            <person name="Mitter N."/>
        </authorList>
    </citation>
    <scope>NUCLEOTIDE SEQUENCE [LARGE SCALE GENOMIC DNA]</scope>
    <source>
        <strain evidence="2">cv. Hass</strain>
    </source>
</reference>
<keyword evidence="2" id="KW-1185">Reference proteome</keyword>
<protein>
    <submittedName>
        <fullName evidence="1">Uncharacterized protein</fullName>
    </submittedName>
</protein>
<dbReference type="EMBL" id="CM056819">
    <property type="protein sequence ID" value="KAJ8625820.1"/>
    <property type="molecule type" value="Genomic_DNA"/>
</dbReference>
<sequence length="87" mass="9982">MSSRRTRAPNITENELNDLLSRLQALIPELDHNNETRVSISRVLKETCDHIRSLQKEVKDLSDRLSDLLENMDPRSAQAGIIRSLIM</sequence>
<proteinExistence type="predicted"/>
<dbReference type="Proteomes" id="UP001234297">
    <property type="component" value="Chromosome 11"/>
</dbReference>
<name>A0ACC2KXT0_PERAE</name>
<accession>A0ACC2KXT0</accession>
<organism evidence="1 2">
    <name type="scientific">Persea americana</name>
    <name type="common">Avocado</name>
    <dbReference type="NCBI Taxonomy" id="3435"/>
    <lineage>
        <taxon>Eukaryota</taxon>
        <taxon>Viridiplantae</taxon>
        <taxon>Streptophyta</taxon>
        <taxon>Embryophyta</taxon>
        <taxon>Tracheophyta</taxon>
        <taxon>Spermatophyta</taxon>
        <taxon>Magnoliopsida</taxon>
        <taxon>Magnoliidae</taxon>
        <taxon>Laurales</taxon>
        <taxon>Lauraceae</taxon>
        <taxon>Persea</taxon>
    </lineage>
</organism>
<gene>
    <name evidence="1" type="ORF">MRB53_034350</name>
</gene>
<comment type="caution">
    <text evidence="1">The sequence shown here is derived from an EMBL/GenBank/DDBJ whole genome shotgun (WGS) entry which is preliminary data.</text>
</comment>
<evidence type="ECO:0000313" key="2">
    <source>
        <dbReference type="Proteomes" id="UP001234297"/>
    </source>
</evidence>
<evidence type="ECO:0000313" key="1">
    <source>
        <dbReference type="EMBL" id="KAJ8625820.1"/>
    </source>
</evidence>